<dbReference type="EMBL" id="JAZHYN010000015">
    <property type="protein sequence ID" value="MEF3366275.1"/>
    <property type="molecule type" value="Genomic_DNA"/>
</dbReference>
<protein>
    <submittedName>
        <fullName evidence="3">SRPBCC family protein</fullName>
    </submittedName>
</protein>
<dbReference type="Gene3D" id="3.30.530.20">
    <property type="match status" value="1"/>
</dbReference>
<dbReference type="SUPFAM" id="SSF55961">
    <property type="entry name" value="Bet v1-like"/>
    <property type="match status" value="1"/>
</dbReference>
<proteinExistence type="inferred from homology"/>
<evidence type="ECO:0000313" key="4">
    <source>
        <dbReference type="Proteomes" id="UP001350748"/>
    </source>
</evidence>
<sequence>MASHVFRFDESWEIPGASVEEVYDVLARGELLPLWWTGVYLKAERLTPGDAPEVGAKLRVKVRGFLPFVLGFIVEATELERPRKVAVRTYGDLDGAWSAALTQCGQDAHVALLFEVKIDRPGMRFLAPLLRPLFALNHYWTTPRGERGLRKYIEARRMAA</sequence>
<organism evidence="3 4">
    <name type="scientific">Methylocystis borbori</name>
    <dbReference type="NCBI Taxonomy" id="3118750"/>
    <lineage>
        <taxon>Bacteria</taxon>
        <taxon>Pseudomonadati</taxon>
        <taxon>Pseudomonadota</taxon>
        <taxon>Alphaproteobacteria</taxon>
        <taxon>Hyphomicrobiales</taxon>
        <taxon>Methylocystaceae</taxon>
        <taxon>Methylocystis</taxon>
    </lineage>
</organism>
<comment type="similarity">
    <text evidence="1">Belongs to the ribosome association toxin RatA family.</text>
</comment>
<dbReference type="InterPro" id="IPR023393">
    <property type="entry name" value="START-like_dom_sf"/>
</dbReference>
<accession>A0ABU7XGF3</accession>
<evidence type="ECO:0000256" key="1">
    <source>
        <dbReference type="ARBA" id="ARBA00008918"/>
    </source>
</evidence>
<dbReference type="Pfam" id="PF03364">
    <property type="entry name" value="Polyketide_cyc"/>
    <property type="match status" value="1"/>
</dbReference>
<dbReference type="Proteomes" id="UP001350748">
    <property type="component" value="Unassembled WGS sequence"/>
</dbReference>
<reference evidence="3 4" key="1">
    <citation type="submission" date="2024-02" db="EMBL/GenBank/DDBJ databases">
        <authorList>
            <person name="Grouzdev D."/>
        </authorList>
    </citation>
    <scope>NUCLEOTIDE SEQUENCE [LARGE SCALE GENOMIC DNA]</scope>
    <source>
        <strain evidence="3 4">9N</strain>
    </source>
</reference>
<dbReference type="RefSeq" id="WP_332081259.1">
    <property type="nucleotide sequence ID" value="NZ_JAZHYN010000015.1"/>
</dbReference>
<gene>
    <name evidence="3" type="ORF">V3H18_06955</name>
</gene>
<keyword evidence="4" id="KW-1185">Reference proteome</keyword>
<evidence type="ECO:0000259" key="2">
    <source>
        <dbReference type="Pfam" id="PF03364"/>
    </source>
</evidence>
<comment type="caution">
    <text evidence="3">The sequence shown here is derived from an EMBL/GenBank/DDBJ whole genome shotgun (WGS) entry which is preliminary data.</text>
</comment>
<evidence type="ECO:0000313" key="3">
    <source>
        <dbReference type="EMBL" id="MEF3366275.1"/>
    </source>
</evidence>
<name>A0ABU7XGF3_9HYPH</name>
<feature type="domain" description="Coenzyme Q-binding protein COQ10 START" evidence="2">
    <location>
        <begin position="16"/>
        <end position="134"/>
    </location>
</feature>
<dbReference type="InterPro" id="IPR005031">
    <property type="entry name" value="COQ10_START"/>
</dbReference>